<proteinExistence type="predicted"/>
<dbReference type="PROSITE" id="PS50987">
    <property type="entry name" value="HTH_ARSR_2"/>
    <property type="match status" value="1"/>
</dbReference>
<evidence type="ECO:0000259" key="4">
    <source>
        <dbReference type="PROSITE" id="PS50987"/>
    </source>
</evidence>
<dbReference type="Pfam" id="PF12840">
    <property type="entry name" value="HTH_20"/>
    <property type="match status" value="1"/>
</dbReference>
<sequence length="121" mass="12932">MKTNDAVDIFAALAQDTRLDVFRLLVKAHDPDPSKGGLPAGEIASRMGVAPATLSFHLKELARAGLLVSRKDGRSIIYRVQFEKVAAIANFLLEDCCEGRCGVCVSTSTPQAEAQAQTQTA</sequence>
<dbReference type="SUPFAM" id="SSF46785">
    <property type="entry name" value="Winged helix' DNA-binding domain"/>
    <property type="match status" value="1"/>
</dbReference>
<protein>
    <submittedName>
        <fullName evidence="5">Arsenical resistance operon repressor</fullName>
    </submittedName>
</protein>
<dbReference type="PANTHER" id="PTHR43132:SF2">
    <property type="entry name" value="ARSENICAL RESISTANCE OPERON REPRESSOR ARSR-RELATED"/>
    <property type="match status" value="1"/>
</dbReference>
<dbReference type="EMBL" id="HG966617">
    <property type="protein sequence ID" value="CDO59484.1"/>
    <property type="molecule type" value="Genomic_DNA"/>
</dbReference>
<dbReference type="GO" id="GO:0003677">
    <property type="term" value="F:DNA binding"/>
    <property type="evidence" value="ECO:0007669"/>
    <property type="project" value="UniProtKB-KW"/>
</dbReference>
<reference evidence="5 6" key="1">
    <citation type="journal article" date="2014" name="Front. Genet.">
        <title>Genome and metabolic network of "Candidatus Phaeomarinobacter ectocarpi" Ec32, a new candidate genus of Alphaproteobacteria frequently associated with brown algae.</title>
        <authorList>
            <person name="Dittami S.M."/>
            <person name="Barbeyron T."/>
            <person name="Boyen C."/>
            <person name="Cambefort J."/>
            <person name="Collet G."/>
            <person name="Delage L."/>
            <person name="Gobet A."/>
            <person name="Groisillier A."/>
            <person name="Leblanc C."/>
            <person name="Michel G."/>
            <person name="Scornet D."/>
            <person name="Siegel A."/>
            <person name="Tapia J.E."/>
            <person name="Tonon T."/>
        </authorList>
    </citation>
    <scope>NUCLEOTIDE SEQUENCE [LARGE SCALE GENOMIC DNA]</scope>
    <source>
        <strain evidence="5 6">Ec32</strain>
    </source>
</reference>
<gene>
    <name evidence="5" type="ORF">BN1012_Phect1270</name>
</gene>
<dbReference type="InterPro" id="IPR001845">
    <property type="entry name" value="HTH_ArsR_DNA-bd_dom"/>
</dbReference>
<dbReference type="InterPro" id="IPR051011">
    <property type="entry name" value="Metal_resp_trans_reg"/>
</dbReference>
<dbReference type="STRING" id="1458461.BN1012_Phect1270"/>
<keyword evidence="2" id="KW-0238">DNA-binding</keyword>
<name>X5MEW1_9HYPH</name>
<dbReference type="Proteomes" id="UP000032160">
    <property type="component" value="Chromosome I"/>
</dbReference>
<dbReference type="InterPro" id="IPR011991">
    <property type="entry name" value="ArsR-like_HTH"/>
</dbReference>
<keyword evidence="3" id="KW-0804">Transcription</keyword>
<feature type="domain" description="HTH arsR-type" evidence="4">
    <location>
        <begin position="1"/>
        <end position="100"/>
    </location>
</feature>
<dbReference type="KEGG" id="pect:BN1012_Phect1270"/>
<evidence type="ECO:0000256" key="2">
    <source>
        <dbReference type="ARBA" id="ARBA00023125"/>
    </source>
</evidence>
<dbReference type="Gene3D" id="1.10.10.10">
    <property type="entry name" value="Winged helix-like DNA-binding domain superfamily/Winged helix DNA-binding domain"/>
    <property type="match status" value="1"/>
</dbReference>
<dbReference type="OrthoDB" id="9804742at2"/>
<dbReference type="NCBIfam" id="NF033788">
    <property type="entry name" value="HTH_metalloreg"/>
    <property type="match status" value="1"/>
</dbReference>
<dbReference type="RefSeq" id="WP_043950123.1">
    <property type="nucleotide sequence ID" value="NZ_HG966617.1"/>
</dbReference>
<dbReference type="SMART" id="SM00418">
    <property type="entry name" value="HTH_ARSR"/>
    <property type="match status" value="1"/>
</dbReference>
<evidence type="ECO:0000256" key="1">
    <source>
        <dbReference type="ARBA" id="ARBA00023015"/>
    </source>
</evidence>
<dbReference type="CDD" id="cd00090">
    <property type="entry name" value="HTH_ARSR"/>
    <property type="match status" value="1"/>
</dbReference>
<dbReference type="GO" id="GO:0003700">
    <property type="term" value="F:DNA-binding transcription factor activity"/>
    <property type="evidence" value="ECO:0007669"/>
    <property type="project" value="InterPro"/>
</dbReference>
<dbReference type="PANTHER" id="PTHR43132">
    <property type="entry name" value="ARSENICAL RESISTANCE OPERON REPRESSOR ARSR-RELATED"/>
    <property type="match status" value="1"/>
</dbReference>
<keyword evidence="6" id="KW-1185">Reference proteome</keyword>
<dbReference type="InterPro" id="IPR036388">
    <property type="entry name" value="WH-like_DNA-bd_sf"/>
</dbReference>
<accession>X5MEW1</accession>
<dbReference type="AlphaFoldDB" id="X5MEW1"/>
<evidence type="ECO:0000313" key="6">
    <source>
        <dbReference type="Proteomes" id="UP000032160"/>
    </source>
</evidence>
<dbReference type="HOGENOM" id="CLU_097806_2_2_5"/>
<evidence type="ECO:0000313" key="5">
    <source>
        <dbReference type="EMBL" id="CDO59484.1"/>
    </source>
</evidence>
<evidence type="ECO:0000256" key="3">
    <source>
        <dbReference type="ARBA" id="ARBA00023163"/>
    </source>
</evidence>
<organism evidence="5 6">
    <name type="scientific">Candidatus Phaeomarinibacter ectocarpi</name>
    <dbReference type="NCBI Taxonomy" id="1458461"/>
    <lineage>
        <taxon>Bacteria</taxon>
        <taxon>Pseudomonadati</taxon>
        <taxon>Pseudomonadota</taxon>
        <taxon>Alphaproteobacteria</taxon>
        <taxon>Hyphomicrobiales</taxon>
        <taxon>Parvibaculaceae</taxon>
        <taxon>Candidatus Phaeomarinibacter</taxon>
    </lineage>
</organism>
<dbReference type="InterPro" id="IPR036390">
    <property type="entry name" value="WH_DNA-bd_sf"/>
</dbReference>
<keyword evidence="1" id="KW-0805">Transcription regulation</keyword>